<dbReference type="InterPro" id="IPR013780">
    <property type="entry name" value="Glyco_hydro_b"/>
</dbReference>
<accession>A0A975PEW3</accession>
<name>A0A975PEW3_9BACT</name>
<dbReference type="EMBL" id="CP073100">
    <property type="protein sequence ID" value="QUE51684.1"/>
    <property type="molecule type" value="Genomic_DNA"/>
</dbReference>
<dbReference type="Proteomes" id="UP000676169">
    <property type="component" value="Chromosome"/>
</dbReference>
<dbReference type="GO" id="GO:0004553">
    <property type="term" value="F:hydrolase activity, hydrolyzing O-glycosyl compounds"/>
    <property type="evidence" value="ECO:0007669"/>
    <property type="project" value="InterPro"/>
</dbReference>
<evidence type="ECO:0000313" key="4">
    <source>
        <dbReference type="Proteomes" id="UP000676169"/>
    </source>
</evidence>
<keyword evidence="1" id="KW-0732">Signal</keyword>
<protein>
    <recommendedName>
        <fullName evidence="2">Endo-beta-1,6-galactanase-like domain-containing protein</fullName>
    </recommendedName>
</protein>
<dbReference type="Gene3D" id="3.20.20.80">
    <property type="entry name" value="Glycosidases"/>
    <property type="match status" value="1"/>
</dbReference>
<dbReference type="Gene3D" id="2.60.40.1180">
    <property type="entry name" value="Golgi alpha-mannosidase II"/>
    <property type="match status" value="1"/>
</dbReference>
<feature type="signal peptide" evidence="1">
    <location>
        <begin position="1"/>
        <end position="22"/>
    </location>
</feature>
<evidence type="ECO:0000313" key="3">
    <source>
        <dbReference type="EMBL" id="QUE51684.1"/>
    </source>
</evidence>
<sequence length="484" mass="54113">MSHVFSLLTTFALALLPVHSHSAETGSVMIDPAARQGTWQGWGISLAWWAGVFGDRDDLADALFTTKPVKLGPDLIPGLGLTFARYNAGACGWNDVDGRKMVVSKIIQRYRQMEGFWLDGKNPDPNSKSWNWDVDAKQRLMLTKARERGVKQFELFSNSPMWWMTKNDNPSGGPKPTDDNLATEHERNFAIYLATIAKRANEQWGITFTSVAPFNEPRSDWWFADCKQEGCHVSAPAQARLLPLVREELDRRDLKSLPITASEETYYDHAIETWKSFSPEVKKLVSHVNVHGYQEAKGDRAELHRIAAVDGKVVWNSEYGDGDPHGLNMARNLHRDIAHLRAVSWSYWQAVDGGGWGLVAGNLRGGRMTQINPKWHVLAQYTRSIPQGAIILTTGDESTIAAYDVQHARLTLVCLNDSDKARTARFDLSKFAATGRADVWLTQPHGQARYQISTAVTFQGGSLSVTLPEKSVQTIVINDLRTTR</sequence>
<organism evidence="3 4">
    <name type="scientific">Luteolibacter ambystomatis</name>
    <dbReference type="NCBI Taxonomy" id="2824561"/>
    <lineage>
        <taxon>Bacteria</taxon>
        <taxon>Pseudomonadati</taxon>
        <taxon>Verrucomicrobiota</taxon>
        <taxon>Verrucomicrobiia</taxon>
        <taxon>Verrucomicrobiales</taxon>
        <taxon>Verrucomicrobiaceae</taxon>
        <taxon>Luteolibacter</taxon>
    </lineage>
</organism>
<dbReference type="SUPFAM" id="SSF51445">
    <property type="entry name" value="(Trans)glycosidases"/>
    <property type="match status" value="1"/>
</dbReference>
<dbReference type="InterPro" id="IPR039743">
    <property type="entry name" value="6GAL/EXGAL"/>
</dbReference>
<dbReference type="InterPro" id="IPR017853">
    <property type="entry name" value="GH"/>
</dbReference>
<dbReference type="RefSeq" id="WP_211631823.1">
    <property type="nucleotide sequence ID" value="NZ_CP073100.1"/>
</dbReference>
<dbReference type="KEGG" id="lamb:KBB96_02050"/>
<dbReference type="PANTHER" id="PTHR42767:SF1">
    <property type="entry name" value="ENDO-BETA-1,6-GALACTANASE-LIKE DOMAIN-CONTAINING PROTEIN"/>
    <property type="match status" value="1"/>
</dbReference>
<dbReference type="Pfam" id="PF14587">
    <property type="entry name" value="Glyco_hydr_30_2"/>
    <property type="match status" value="1"/>
</dbReference>
<feature type="domain" description="Endo-beta-1,6-galactanase-like" evidence="2">
    <location>
        <begin position="27"/>
        <end position="252"/>
    </location>
</feature>
<reference evidence="3" key="1">
    <citation type="submission" date="2021-04" db="EMBL/GenBank/DDBJ databases">
        <title>Luteolibacter sp. 32A isolated from the skin of an Anderson's salamander (Ambystoma andersonii).</title>
        <authorList>
            <person name="Spergser J."/>
            <person name="Busse H.-J."/>
        </authorList>
    </citation>
    <scope>NUCLEOTIDE SEQUENCE</scope>
    <source>
        <strain evidence="3">32A</strain>
    </source>
</reference>
<dbReference type="InterPro" id="IPR039514">
    <property type="entry name" value="6GAL-like"/>
</dbReference>
<feature type="chain" id="PRO_5036757957" description="Endo-beta-1,6-galactanase-like domain-containing protein" evidence="1">
    <location>
        <begin position="23"/>
        <end position="484"/>
    </location>
</feature>
<gene>
    <name evidence="3" type="ORF">KBB96_02050</name>
</gene>
<dbReference type="PANTHER" id="PTHR42767">
    <property type="entry name" value="ENDO-BETA-1,6-GALACTANASE"/>
    <property type="match status" value="1"/>
</dbReference>
<evidence type="ECO:0000259" key="2">
    <source>
        <dbReference type="Pfam" id="PF14587"/>
    </source>
</evidence>
<keyword evidence="4" id="KW-1185">Reference proteome</keyword>
<evidence type="ECO:0000256" key="1">
    <source>
        <dbReference type="SAM" id="SignalP"/>
    </source>
</evidence>
<dbReference type="AlphaFoldDB" id="A0A975PEW3"/>
<proteinExistence type="predicted"/>